<dbReference type="Pfam" id="PF00005">
    <property type="entry name" value="ABC_tran"/>
    <property type="match status" value="1"/>
</dbReference>
<dbReference type="GO" id="GO:0005524">
    <property type="term" value="F:ATP binding"/>
    <property type="evidence" value="ECO:0007669"/>
    <property type="project" value="UniProtKB-KW"/>
</dbReference>
<organism evidence="8 9">
    <name type="scientific">PS1 clade bacterium</name>
    <dbReference type="NCBI Taxonomy" id="2175152"/>
    <lineage>
        <taxon>Bacteria</taxon>
        <taxon>Pseudomonadati</taxon>
        <taxon>Pseudomonadota</taxon>
        <taxon>Alphaproteobacteria</taxon>
        <taxon>PS1 clade</taxon>
    </lineage>
</organism>
<dbReference type="Gene3D" id="3.40.50.300">
    <property type="entry name" value="P-loop containing nucleotide triphosphate hydrolases"/>
    <property type="match status" value="1"/>
</dbReference>
<dbReference type="GO" id="GO:0017004">
    <property type="term" value="P:cytochrome complex assembly"/>
    <property type="evidence" value="ECO:0007669"/>
    <property type="project" value="UniProtKB-KW"/>
</dbReference>
<comment type="caution">
    <text evidence="8">The sequence shown here is derived from an EMBL/GenBank/DDBJ whole genome shotgun (WGS) entry which is preliminary data.</text>
</comment>
<evidence type="ECO:0000256" key="6">
    <source>
        <dbReference type="ARBA" id="ARBA00023136"/>
    </source>
</evidence>
<proteinExistence type="predicted"/>
<evidence type="ECO:0000313" key="9">
    <source>
        <dbReference type="Proteomes" id="UP000252132"/>
    </source>
</evidence>
<dbReference type="Proteomes" id="UP000252132">
    <property type="component" value="Unassembled WGS sequence"/>
</dbReference>
<sequence>MINTYNFPQSDILIEGKSLSCHRSAHLVFSGLDFSLQSGMAMMVQGANGAGKTTLLRVIAGLLPLSGGSLKRPETASLYHYLGHQNALKKQKTVKENLSFWAEFHGNGASRISTTDILEAAGIGGLEDMKTVALSSGQQRRLALTRLIVAPRPIWLLDEPLTGLDDNGKDWLTDMARSHLAQNGLIIAASHEPLAFTTHNLNIGGAKR</sequence>
<dbReference type="PANTHER" id="PTHR43499:SF1">
    <property type="entry name" value="ABC TRANSPORTER I FAMILY MEMBER 1"/>
    <property type="match status" value="1"/>
</dbReference>
<keyword evidence="5" id="KW-1278">Translocase</keyword>
<evidence type="ECO:0000256" key="4">
    <source>
        <dbReference type="ARBA" id="ARBA00022840"/>
    </source>
</evidence>
<dbReference type="InterPro" id="IPR027417">
    <property type="entry name" value="P-loop_NTPase"/>
</dbReference>
<dbReference type="GO" id="GO:0016887">
    <property type="term" value="F:ATP hydrolysis activity"/>
    <property type="evidence" value="ECO:0007669"/>
    <property type="project" value="InterPro"/>
</dbReference>
<dbReference type="AlphaFoldDB" id="A0A368DZS7"/>
<dbReference type="InterPro" id="IPR003439">
    <property type="entry name" value="ABC_transporter-like_ATP-bd"/>
</dbReference>
<dbReference type="PROSITE" id="PS50893">
    <property type="entry name" value="ABC_TRANSPORTER_2"/>
    <property type="match status" value="1"/>
</dbReference>
<keyword evidence="3" id="KW-0201">Cytochrome c-type biogenesis</keyword>
<evidence type="ECO:0000256" key="1">
    <source>
        <dbReference type="ARBA" id="ARBA00022448"/>
    </source>
</evidence>
<name>A0A368DZS7_9PROT</name>
<gene>
    <name evidence="8" type="primary">ccmA</name>
    <name evidence="8" type="ORF">DBW69_04245</name>
</gene>
<keyword evidence="4 8" id="KW-0067">ATP-binding</keyword>
<dbReference type="PANTHER" id="PTHR43499">
    <property type="entry name" value="ABC TRANSPORTER I FAMILY MEMBER 1"/>
    <property type="match status" value="1"/>
</dbReference>
<dbReference type="InterPro" id="IPR005895">
    <property type="entry name" value="ABC_transptr_haem_export_CcmA"/>
</dbReference>
<keyword evidence="2" id="KW-0547">Nucleotide-binding</keyword>
<dbReference type="EMBL" id="QOQF01000012">
    <property type="protein sequence ID" value="RCL77124.1"/>
    <property type="molecule type" value="Genomic_DNA"/>
</dbReference>
<dbReference type="GO" id="GO:0022857">
    <property type="term" value="F:transmembrane transporter activity"/>
    <property type="evidence" value="ECO:0007669"/>
    <property type="project" value="InterPro"/>
</dbReference>
<dbReference type="EC" id="3.6.3.41" evidence="8"/>
<dbReference type="SUPFAM" id="SSF52540">
    <property type="entry name" value="P-loop containing nucleoside triphosphate hydrolases"/>
    <property type="match status" value="1"/>
</dbReference>
<evidence type="ECO:0000256" key="3">
    <source>
        <dbReference type="ARBA" id="ARBA00022748"/>
    </source>
</evidence>
<evidence type="ECO:0000256" key="2">
    <source>
        <dbReference type="ARBA" id="ARBA00022741"/>
    </source>
</evidence>
<feature type="domain" description="ABC transporter" evidence="7">
    <location>
        <begin position="14"/>
        <end position="208"/>
    </location>
</feature>
<evidence type="ECO:0000256" key="5">
    <source>
        <dbReference type="ARBA" id="ARBA00022967"/>
    </source>
</evidence>
<dbReference type="SMART" id="SM00382">
    <property type="entry name" value="AAA"/>
    <property type="match status" value="1"/>
</dbReference>
<dbReference type="NCBIfam" id="TIGR01189">
    <property type="entry name" value="ccmA"/>
    <property type="match status" value="1"/>
</dbReference>
<keyword evidence="6" id="KW-0472">Membrane</keyword>
<keyword evidence="8" id="KW-0378">Hydrolase</keyword>
<accession>A0A368DZS7</accession>
<keyword evidence="1" id="KW-0813">Transport</keyword>
<evidence type="ECO:0000313" key="8">
    <source>
        <dbReference type="EMBL" id="RCL77124.1"/>
    </source>
</evidence>
<protein>
    <submittedName>
        <fullName evidence="8">Heme ABC exporter ATP-binding protein CcmA</fullName>
        <ecNumber evidence="8">3.6.3.41</ecNumber>
    </submittedName>
</protein>
<evidence type="ECO:0000259" key="7">
    <source>
        <dbReference type="PROSITE" id="PS50893"/>
    </source>
</evidence>
<dbReference type="InterPro" id="IPR003593">
    <property type="entry name" value="AAA+_ATPase"/>
</dbReference>
<reference evidence="8 9" key="1">
    <citation type="journal article" date="2018" name="Microbiome">
        <title>Fine metagenomic profile of the Mediterranean stratified and mixed water columns revealed by assembly and recruitment.</title>
        <authorList>
            <person name="Haro-Moreno J.M."/>
            <person name="Lopez-Perez M."/>
            <person name="De La Torre J.R."/>
            <person name="Picazo A."/>
            <person name="Camacho A."/>
            <person name="Rodriguez-Valera F."/>
        </authorList>
    </citation>
    <scope>NUCLEOTIDE SEQUENCE [LARGE SCALE GENOMIC DNA]</scope>
    <source>
        <strain evidence="8">MED-G55</strain>
    </source>
</reference>